<evidence type="ECO:0000256" key="10">
    <source>
        <dbReference type="PIRSR" id="PIRSR001084-2"/>
    </source>
</evidence>
<dbReference type="AlphaFoldDB" id="A0A1M5FKV3"/>
<dbReference type="RefSeq" id="WP_073368107.1">
    <property type="nucleotide sequence ID" value="NZ_FQWB01000001.1"/>
</dbReference>
<feature type="domain" description="Beta-galactosidase trimerisation" evidence="13">
    <location>
        <begin position="441"/>
        <end position="643"/>
    </location>
</feature>
<dbReference type="InterPro" id="IPR003476">
    <property type="entry name" value="Glyco_hydro_42"/>
</dbReference>
<dbReference type="OrthoDB" id="9800974at2"/>
<dbReference type="GO" id="GO:0004565">
    <property type="term" value="F:beta-galactosidase activity"/>
    <property type="evidence" value="ECO:0007669"/>
    <property type="project" value="UniProtKB-EC"/>
</dbReference>
<feature type="active site" description="Nucleophile" evidence="9">
    <location>
        <position position="344"/>
    </location>
</feature>
<dbReference type="GO" id="GO:0006012">
    <property type="term" value="P:galactose metabolic process"/>
    <property type="evidence" value="ECO:0007669"/>
    <property type="project" value="InterPro"/>
</dbReference>
<dbReference type="EC" id="3.2.1.23" evidence="3 8"/>
<dbReference type="SUPFAM" id="SSF51011">
    <property type="entry name" value="Glycosyl hydrolase domain"/>
    <property type="match status" value="1"/>
</dbReference>
<evidence type="ECO:0000256" key="5">
    <source>
        <dbReference type="ARBA" id="ARBA00022801"/>
    </source>
</evidence>
<organism evidence="15 16">
    <name type="scientific">Flavobacterium fluvii</name>
    <dbReference type="NCBI Taxonomy" id="468056"/>
    <lineage>
        <taxon>Bacteria</taxon>
        <taxon>Pseudomonadati</taxon>
        <taxon>Bacteroidota</taxon>
        <taxon>Flavobacteriia</taxon>
        <taxon>Flavobacteriales</taxon>
        <taxon>Flavobacteriaceae</taxon>
        <taxon>Flavobacterium</taxon>
    </lineage>
</organism>
<dbReference type="PANTHER" id="PTHR36447:SF2">
    <property type="entry name" value="BETA-GALACTOSIDASE YESZ"/>
    <property type="match status" value="1"/>
</dbReference>
<gene>
    <name evidence="15" type="ORF">SAMN05443549_101834</name>
</gene>
<keyword evidence="5 8" id="KW-0378">Hydrolase</keyword>
<evidence type="ECO:0000256" key="7">
    <source>
        <dbReference type="ARBA" id="ARBA00023295"/>
    </source>
</evidence>
<dbReference type="SUPFAM" id="SSF51445">
    <property type="entry name" value="(Trans)glycosidases"/>
    <property type="match status" value="1"/>
</dbReference>
<dbReference type="InterPro" id="IPR017853">
    <property type="entry name" value="GH"/>
</dbReference>
<proteinExistence type="inferred from homology"/>
<feature type="domain" description="Glycoside hydrolase family 42 N-terminal" evidence="12">
    <location>
        <begin position="47"/>
        <end position="422"/>
    </location>
</feature>
<evidence type="ECO:0000256" key="3">
    <source>
        <dbReference type="ARBA" id="ARBA00012756"/>
    </source>
</evidence>
<evidence type="ECO:0000256" key="6">
    <source>
        <dbReference type="ARBA" id="ARBA00022833"/>
    </source>
</evidence>
<dbReference type="InterPro" id="IPR013529">
    <property type="entry name" value="Glyco_hydro_42_N"/>
</dbReference>
<dbReference type="Gene3D" id="2.60.40.1180">
    <property type="entry name" value="Golgi alpha-mannosidase II"/>
    <property type="match status" value="1"/>
</dbReference>
<evidence type="ECO:0000313" key="15">
    <source>
        <dbReference type="EMBL" id="SHF92138.1"/>
    </source>
</evidence>
<dbReference type="PIRSF" id="PIRSF001084">
    <property type="entry name" value="B-galactosidase"/>
    <property type="match status" value="1"/>
</dbReference>
<dbReference type="SUPFAM" id="SSF52317">
    <property type="entry name" value="Class I glutamine amidotransferase-like"/>
    <property type="match status" value="1"/>
</dbReference>
<dbReference type="GO" id="GO:0009341">
    <property type="term" value="C:beta-galactosidase complex"/>
    <property type="evidence" value="ECO:0007669"/>
    <property type="project" value="InterPro"/>
</dbReference>
<dbReference type="Gene3D" id="3.20.20.80">
    <property type="entry name" value="Glycosidases"/>
    <property type="match status" value="1"/>
</dbReference>
<accession>A0A1M5FKV3</accession>
<keyword evidence="4" id="KW-0479">Metal-binding</keyword>
<dbReference type="PANTHER" id="PTHR36447">
    <property type="entry name" value="BETA-GALACTOSIDASE GANA"/>
    <property type="match status" value="1"/>
</dbReference>
<feature type="binding site" evidence="10">
    <location>
        <position position="143"/>
    </location>
    <ligand>
        <name>substrate</name>
    </ligand>
</feature>
<dbReference type="InterPro" id="IPR013738">
    <property type="entry name" value="Beta_galactosidase_Trimer"/>
</dbReference>
<dbReference type="InterPro" id="IPR013780">
    <property type="entry name" value="Glyco_hydro_b"/>
</dbReference>
<evidence type="ECO:0000313" key="16">
    <source>
        <dbReference type="Proteomes" id="UP000184516"/>
    </source>
</evidence>
<protein>
    <recommendedName>
        <fullName evidence="3 8">Beta-galactosidase</fullName>
        <shortName evidence="8">Beta-gal</shortName>
        <ecNumber evidence="3 8">3.2.1.23</ecNumber>
    </recommendedName>
</protein>
<dbReference type="Gene3D" id="3.40.50.880">
    <property type="match status" value="1"/>
</dbReference>
<keyword evidence="16" id="KW-1185">Reference proteome</keyword>
<evidence type="ECO:0000256" key="2">
    <source>
        <dbReference type="ARBA" id="ARBA00005940"/>
    </source>
</evidence>
<comment type="catalytic activity">
    <reaction evidence="1 8">
        <text>Hydrolysis of terminal non-reducing beta-D-galactose residues in beta-D-galactosides.</text>
        <dbReference type="EC" id="3.2.1.23"/>
    </reaction>
</comment>
<feature type="binding site" evidence="10">
    <location>
        <position position="181"/>
    </location>
    <ligand>
        <name>substrate</name>
    </ligand>
</feature>
<evidence type="ECO:0000259" key="12">
    <source>
        <dbReference type="Pfam" id="PF02449"/>
    </source>
</evidence>
<evidence type="ECO:0000256" key="1">
    <source>
        <dbReference type="ARBA" id="ARBA00001412"/>
    </source>
</evidence>
<sequence>MKQKLNKHLFKKIVFTLFGILVSINSNAQKFDKFFPKKDLTTVGVYYYPEHWDPSQWDRDLKKIAEMGFEYTHFGEFAWAQLEPQEGVYDFKWLDKALAIAAKYNLKVIMCTSTATPPVWLVRKHPDVLVTYEDGTKADHGSRQHASFSSNYYRTYSMKMVEQLAKRYGNDKRIMGWQVDNEPNRFLDYGTDAQQRYRDWLKEKYKNIDALNKAWGNSFWSGIYSDFDQINIPLHKEWGMNLHSQLDHFRFADQETATFLDEQAIAIRKYATKDQWITSNYRSTYSESYVGMSKELDFDCYTRYMVYGGSLGIGPKGYRVGDYTSIGMANDFFRPTKGMYGCMELQPGQVNWGSINPQPLPGSIRMWLWHVFAGGSKFTCTYRFRAPLFGYEQFHYGIVGTDGVTPTPGGTEFSQFIKEIDTLRKKYDAKAALPDYYLKRKTGILFNGDNVMGIDLNKQTKEWNTMGHFLKYYKAAKSFGAPVDFVRDTTNFSNYPVLLVPAYQMIDQKMIDKLTLYAKNGGNLVMSCRSGIQNREGHLWEAKFYEPIWSLIGSKIESYDLLMPHSPGQIKFDNQEYEWTSWGDLLKPNKETETWGTYEGDFYSGTPAIISRKLGKGTVTYIGLDSKNGELEKQVLRKLYQQQNIPVENYPEGVMVEYRDGFGIAVNYSDKIYNMNLPNNAKVLIGSKAIKTADVLVWKY</sequence>
<keyword evidence="11" id="KW-0732">Signal</keyword>
<keyword evidence="7 8" id="KW-0326">Glycosidase</keyword>
<evidence type="ECO:0000259" key="13">
    <source>
        <dbReference type="Pfam" id="PF08532"/>
    </source>
</evidence>
<dbReference type="STRING" id="468056.SAMN05443549_101834"/>
<dbReference type="GO" id="GO:0046872">
    <property type="term" value="F:metal ion binding"/>
    <property type="evidence" value="ECO:0007669"/>
    <property type="project" value="UniProtKB-KW"/>
</dbReference>
<evidence type="ECO:0000256" key="8">
    <source>
        <dbReference type="PIRNR" id="PIRNR001084"/>
    </source>
</evidence>
<dbReference type="Pfam" id="PF08532">
    <property type="entry name" value="Glyco_hydro_42M"/>
    <property type="match status" value="1"/>
</dbReference>
<reference evidence="16" key="1">
    <citation type="submission" date="2016-11" db="EMBL/GenBank/DDBJ databases">
        <authorList>
            <person name="Varghese N."/>
            <person name="Submissions S."/>
        </authorList>
    </citation>
    <scope>NUCLEOTIDE SEQUENCE [LARGE SCALE GENOMIC DNA]</scope>
    <source>
        <strain evidence="16">DSM 19978</strain>
    </source>
</reference>
<dbReference type="EMBL" id="FQWB01000001">
    <property type="protein sequence ID" value="SHF92138.1"/>
    <property type="molecule type" value="Genomic_DNA"/>
</dbReference>
<feature type="active site" description="Proton donor" evidence="9">
    <location>
        <position position="182"/>
    </location>
</feature>
<feature type="domain" description="Beta-galactosidase C-terminal" evidence="14">
    <location>
        <begin position="653"/>
        <end position="699"/>
    </location>
</feature>
<dbReference type="CDD" id="cd03143">
    <property type="entry name" value="A4_beta-galactosidase_middle_domain"/>
    <property type="match status" value="1"/>
</dbReference>
<evidence type="ECO:0000256" key="4">
    <source>
        <dbReference type="ARBA" id="ARBA00022723"/>
    </source>
</evidence>
<dbReference type="Pfam" id="PF02449">
    <property type="entry name" value="Glyco_hydro_42"/>
    <property type="match status" value="1"/>
</dbReference>
<evidence type="ECO:0000256" key="11">
    <source>
        <dbReference type="SAM" id="SignalP"/>
    </source>
</evidence>
<dbReference type="Pfam" id="PF08533">
    <property type="entry name" value="Glyco_hydro_42C"/>
    <property type="match status" value="1"/>
</dbReference>
<dbReference type="InterPro" id="IPR029062">
    <property type="entry name" value="Class_I_gatase-like"/>
</dbReference>
<feature type="signal peptide" evidence="11">
    <location>
        <begin position="1"/>
        <end position="28"/>
    </location>
</feature>
<comment type="similarity">
    <text evidence="2 8">Belongs to the glycosyl hydrolase 42 family.</text>
</comment>
<dbReference type="InterPro" id="IPR013739">
    <property type="entry name" value="Beta_galactosidase_C"/>
</dbReference>
<feature type="chain" id="PRO_5013290949" description="Beta-galactosidase" evidence="11">
    <location>
        <begin position="29"/>
        <end position="700"/>
    </location>
</feature>
<evidence type="ECO:0000256" key="9">
    <source>
        <dbReference type="PIRSR" id="PIRSR001084-1"/>
    </source>
</evidence>
<name>A0A1M5FKV3_9FLAO</name>
<dbReference type="Proteomes" id="UP000184516">
    <property type="component" value="Unassembled WGS sequence"/>
</dbReference>
<keyword evidence="6" id="KW-0862">Zinc</keyword>
<feature type="binding site" evidence="10">
    <location>
        <position position="352"/>
    </location>
    <ligand>
        <name>substrate</name>
    </ligand>
</feature>
<evidence type="ECO:0000259" key="14">
    <source>
        <dbReference type="Pfam" id="PF08533"/>
    </source>
</evidence>